<proteinExistence type="predicted"/>
<sequence length="33" mass="3078">MIALRPGGAAEAGGVSSSNSYPGGKSGTGIKEA</sequence>
<accession>A0A5C6BWJ4</accession>
<gene>
    <name evidence="2" type="ORF">Poly21_22400</name>
</gene>
<organism evidence="2 3">
    <name type="scientific">Allorhodopirellula heiligendammensis</name>
    <dbReference type="NCBI Taxonomy" id="2714739"/>
    <lineage>
        <taxon>Bacteria</taxon>
        <taxon>Pseudomonadati</taxon>
        <taxon>Planctomycetota</taxon>
        <taxon>Planctomycetia</taxon>
        <taxon>Pirellulales</taxon>
        <taxon>Pirellulaceae</taxon>
        <taxon>Allorhodopirellula</taxon>
    </lineage>
</organism>
<dbReference type="Proteomes" id="UP000319908">
    <property type="component" value="Unassembled WGS sequence"/>
</dbReference>
<keyword evidence="3" id="KW-1185">Reference proteome</keyword>
<protein>
    <submittedName>
        <fullName evidence="2">Uncharacterized protein</fullName>
    </submittedName>
</protein>
<feature type="region of interest" description="Disordered" evidence="1">
    <location>
        <begin position="1"/>
        <end position="33"/>
    </location>
</feature>
<evidence type="ECO:0000313" key="2">
    <source>
        <dbReference type="EMBL" id="TWU15049.1"/>
    </source>
</evidence>
<reference evidence="2 3" key="1">
    <citation type="journal article" date="2020" name="Antonie Van Leeuwenhoek">
        <title>Rhodopirellula heiligendammensis sp. nov., Rhodopirellula pilleata sp. nov., and Rhodopirellula solitaria sp. nov. isolated from natural or artificial marine surfaces in Northern Germany and California, USA, and emended description of the genus Rhodopirellula.</title>
        <authorList>
            <person name="Kallscheuer N."/>
            <person name="Wiegand S."/>
            <person name="Jogler M."/>
            <person name="Boedeker C."/>
            <person name="Peeters S.H."/>
            <person name="Rast P."/>
            <person name="Heuer A."/>
            <person name="Jetten M.S.M."/>
            <person name="Rohde M."/>
            <person name="Jogler C."/>
        </authorList>
    </citation>
    <scope>NUCLEOTIDE SEQUENCE [LARGE SCALE GENOMIC DNA]</scope>
    <source>
        <strain evidence="2 3">Poly21</strain>
    </source>
</reference>
<evidence type="ECO:0000313" key="3">
    <source>
        <dbReference type="Proteomes" id="UP000319908"/>
    </source>
</evidence>
<name>A0A5C6BWJ4_9BACT</name>
<feature type="compositionally biased region" description="Low complexity" evidence="1">
    <location>
        <begin position="7"/>
        <end position="20"/>
    </location>
</feature>
<comment type="caution">
    <text evidence="2">The sequence shown here is derived from an EMBL/GenBank/DDBJ whole genome shotgun (WGS) entry which is preliminary data.</text>
</comment>
<dbReference type="EMBL" id="SJPU01000002">
    <property type="protein sequence ID" value="TWU15049.1"/>
    <property type="molecule type" value="Genomic_DNA"/>
</dbReference>
<evidence type="ECO:0000256" key="1">
    <source>
        <dbReference type="SAM" id="MobiDB-lite"/>
    </source>
</evidence>
<dbReference type="AlphaFoldDB" id="A0A5C6BWJ4"/>